<dbReference type="AlphaFoldDB" id="A0AAE1BKC0"/>
<dbReference type="Proteomes" id="UP001286313">
    <property type="component" value="Unassembled WGS sequence"/>
</dbReference>
<gene>
    <name evidence="2" type="ORF">Pcinc_041187</name>
</gene>
<name>A0AAE1BKC0_PETCI</name>
<feature type="region of interest" description="Disordered" evidence="1">
    <location>
        <begin position="1"/>
        <end position="55"/>
    </location>
</feature>
<dbReference type="EMBL" id="JAWQEG010007534">
    <property type="protein sequence ID" value="KAK3852215.1"/>
    <property type="molecule type" value="Genomic_DNA"/>
</dbReference>
<comment type="caution">
    <text evidence="2">The sequence shown here is derived from an EMBL/GenBank/DDBJ whole genome shotgun (WGS) entry which is preliminary data.</text>
</comment>
<feature type="compositionally biased region" description="Low complexity" evidence="1">
    <location>
        <begin position="46"/>
        <end position="55"/>
    </location>
</feature>
<sequence length="82" mass="8040">SLPPTAAAAVGGAAGGGDELKADSAGREQHQHHPKQQEDKLGLLGSDQVSGESQQVSVVVSADLDTAATGYGGGKSNKASQG</sequence>
<reference evidence="2" key="1">
    <citation type="submission" date="2023-10" db="EMBL/GenBank/DDBJ databases">
        <title>Genome assemblies of two species of porcelain crab, Petrolisthes cinctipes and Petrolisthes manimaculis (Anomura: Porcellanidae).</title>
        <authorList>
            <person name="Angst P."/>
        </authorList>
    </citation>
    <scope>NUCLEOTIDE SEQUENCE</scope>
    <source>
        <strain evidence="2">PB745_01</strain>
        <tissue evidence="2">Gill</tissue>
    </source>
</reference>
<feature type="non-terminal residue" evidence="2">
    <location>
        <position position="1"/>
    </location>
</feature>
<evidence type="ECO:0000313" key="2">
    <source>
        <dbReference type="EMBL" id="KAK3852215.1"/>
    </source>
</evidence>
<feature type="compositionally biased region" description="Low complexity" evidence="1">
    <location>
        <begin position="1"/>
        <end position="11"/>
    </location>
</feature>
<feature type="compositionally biased region" description="Basic and acidic residues" evidence="1">
    <location>
        <begin position="18"/>
        <end position="41"/>
    </location>
</feature>
<organism evidence="2 3">
    <name type="scientific">Petrolisthes cinctipes</name>
    <name type="common">Flat porcelain crab</name>
    <dbReference type="NCBI Taxonomy" id="88211"/>
    <lineage>
        <taxon>Eukaryota</taxon>
        <taxon>Metazoa</taxon>
        <taxon>Ecdysozoa</taxon>
        <taxon>Arthropoda</taxon>
        <taxon>Crustacea</taxon>
        <taxon>Multicrustacea</taxon>
        <taxon>Malacostraca</taxon>
        <taxon>Eumalacostraca</taxon>
        <taxon>Eucarida</taxon>
        <taxon>Decapoda</taxon>
        <taxon>Pleocyemata</taxon>
        <taxon>Anomura</taxon>
        <taxon>Galatheoidea</taxon>
        <taxon>Porcellanidae</taxon>
        <taxon>Petrolisthes</taxon>
    </lineage>
</organism>
<accession>A0AAE1BKC0</accession>
<protein>
    <submittedName>
        <fullName evidence="2">Uncharacterized protein</fullName>
    </submittedName>
</protein>
<keyword evidence="3" id="KW-1185">Reference proteome</keyword>
<proteinExistence type="predicted"/>
<evidence type="ECO:0000313" key="3">
    <source>
        <dbReference type="Proteomes" id="UP001286313"/>
    </source>
</evidence>
<evidence type="ECO:0000256" key="1">
    <source>
        <dbReference type="SAM" id="MobiDB-lite"/>
    </source>
</evidence>